<feature type="domain" description="FtsK" evidence="4">
    <location>
        <begin position="394"/>
        <end position="599"/>
    </location>
</feature>
<protein>
    <recommendedName>
        <fullName evidence="4">FtsK domain-containing protein</fullName>
    </recommendedName>
</protein>
<dbReference type="RefSeq" id="WP_184724991.1">
    <property type="nucleotide sequence ID" value="NZ_JACHIW010000001.1"/>
</dbReference>
<organism evidence="5 6">
    <name type="scientific">Saccharopolyspora phatthalungensis</name>
    <dbReference type="NCBI Taxonomy" id="664693"/>
    <lineage>
        <taxon>Bacteria</taxon>
        <taxon>Bacillati</taxon>
        <taxon>Actinomycetota</taxon>
        <taxon>Actinomycetes</taxon>
        <taxon>Pseudonocardiales</taxon>
        <taxon>Pseudonocardiaceae</taxon>
        <taxon>Saccharopolyspora</taxon>
    </lineage>
</organism>
<evidence type="ECO:0000256" key="3">
    <source>
        <dbReference type="PROSITE-ProRule" id="PRU00289"/>
    </source>
</evidence>
<dbReference type="InterPro" id="IPR002543">
    <property type="entry name" value="FtsK_dom"/>
</dbReference>
<dbReference type="GO" id="GO:0005524">
    <property type="term" value="F:ATP binding"/>
    <property type="evidence" value="ECO:0007669"/>
    <property type="project" value="UniProtKB-UniRule"/>
</dbReference>
<gene>
    <name evidence="5" type="ORF">BJ970_001300</name>
</gene>
<keyword evidence="6" id="KW-1185">Reference proteome</keyword>
<evidence type="ECO:0000313" key="6">
    <source>
        <dbReference type="Proteomes" id="UP000584374"/>
    </source>
</evidence>
<dbReference type="PANTHER" id="PTHR22683">
    <property type="entry name" value="SPORULATION PROTEIN RELATED"/>
    <property type="match status" value="1"/>
</dbReference>
<sequence>MGKRNERRSRIEVAFERLRTSIAAALGAAENEHDRVLAECAQQEFALRIAQSGVAAAEHEPAEIADPDDPVFQAAMREALRDRAEIYAEWTTQGPEQLTRLAEAAAPGPAGLPWPEWLGQIGSQDAAAPPPGLWRIGTATVPDSPEPQPFPAAIPLVDESHLRVITDDTPDSAETLVQNLLLRLLSYFQPGLVRIHVWDVAQLAGTLPGLYPLTRAGLLTAHDPTRLDEMLEGLSDHIRRIHTSSLVGGHTSLRSLAEENGHRSEPWRVAVLFGNGEPLREEQQQQLQRIARNGLACGIQLIVVDLSLTVNCAIESIRLLGGDRARTSMTGPEAVVQLDESPSRNEVTKACTAIAEAFLARRARVRTFDDLVPDRLWTHRSTSGLQAPVGFAEGEPVWITLGDGSPHTLIGGPSGSGKTNFLYGMLGGLAARYSPDELELYLLDFKEGVSFAQFTPGRRDPSWLPHAQLVGVNVNTDREFGLALLRFLADEMRRRAEIAKQHEVTKLEELRAEDPSGRWPRIVAVIDEFQYLFAERDPVTAQATTLLEDVARRGRSQGIHLVLASQDVSGIEAFWGKPAIFEQFILRIALPKARRVLAEQNPAALELPRWHAVINHESGVKHGNEIARIPDATAKNTFDALQSRLWDQRDKSLPPPRLFDGSNLPNLSTLDDYTRLRAPVVVPKVLLGQIIDVNGTAAAVRLVRSPGRNIAVIGSVLADATSVLGTAALSLARQYEPGTIKFTIASLLDDADDDARGVFEALGNDEHDVELVGLDGIEAALASATEAIDQRSGADLPHCLVLYAADAAHTTLERKDPTTMVSGLDHLRKILKQGPELRVHVIGWWRSVQRVKNTLGMGPVDDIGAWVAFDVHGQELATFAAGQMVTWSPRARRGLFFDRAVHSRPEVILPFDLGDQAKPVPSVPLQRAADGLSDIREEAGD</sequence>
<evidence type="ECO:0000256" key="2">
    <source>
        <dbReference type="ARBA" id="ARBA00022840"/>
    </source>
</evidence>
<dbReference type="PANTHER" id="PTHR22683:SF41">
    <property type="entry name" value="DNA TRANSLOCASE FTSK"/>
    <property type="match status" value="1"/>
</dbReference>
<evidence type="ECO:0000259" key="4">
    <source>
        <dbReference type="PROSITE" id="PS50901"/>
    </source>
</evidence>
<dbReference type="Proteomes" id="UP000584374">
    <property type="component" value="Unassembled WGS sequence"/>
</dbReference>
<keyword evidence="2 3" id="KW-0067">ATP-binding</keyword>
<dbReference type="InterPro" id="IPR027417">
    <property type="entry name" value="P-loop_NTPase"/>
</dbReference>
<dbReference type="InterPro" id="IPR050206">
    <property type="entry name" value="FtsK/SpoIIIE/SftA"/>
</dbReference>
<reference evidence="5 6" key="1">
    <citation type="submission" date="2020-08" db="EMBL/GenBank/DDBJ databases">
        <title>Sequencing the genomes of 1000 actinobacteria strains.</title>
        <authorList>
            <person name="Klenk H.-P."/>
        </authorList>
    </citation>
    <scope>NUCLEOTIDE SEQUENCE [LARGE SCALE GENOMIC DNA]</scope>
    <source>
        <strain evidence="5 6">DSM 45584</strain>
    </source>
</reference>
<accession>A0A840PZQ2</accession>
<dbReference type="AlphaFoldDB" id="A0A840PZQ2"/>
<name>A0A840PZQ2_9PSEU</name>
<dbReference type="GO" id="GO:0003677">
    <property type="term" value="F:DNA binding"/>
    <property type="evidence" value="ECO:0007669"/>
    <property type="project" value="InterPro"/>
</dbReference>
<comment type="caution">
    <text evidence="5">The sequence shown here is derived from an EMBL/GenBank/DDBJ whole genome shotgun (WGS) entry which is preliminary data.</text>
</comment>
<dbReference type="EMBL" id="JACHIW010000001">
    <property type="protein sequence ID" value="MBB5153766.1"/>
    <property type="molecule type" value="Genomic_DNA"/>
</dbReference>
<dbReference type="Pfam" id="PF01580">
    <property type="entry name" value="FtsK_SpoIIIE"/>
    <property type="match status" value="1"/>
</dbReference>
<proteinExistence type="predicted"/>
<feature type="binding site" evidence="3">
    <location>
        <begin position="412"/>
        <end position="419"/>
    </location>
    <ligand>
        <name>ATP</name>
        <dbReference type="ChEBI" id="CHEBI:30616"/>
    </ligand>
</feature>
<dbReference type="SUPFAM" id="SSF52540">
    <property type="entry name" value="P-loop containing nucleoside triphosphate hydrolases"/>
    <property type="match status" value="1"/>
</dbReference>
<keyword evidence="1 3" id="KW-0547">Nucleotide-binding</keyword>
<evidence type="ECO:0000256" key="1">
    <source>
        <dbReference type="ARBA" id="ARBA00022741"/>
    </source>
</evidence>
<dbReference type="CDD" id="cd01127">
    <property type="entry name" value="TrwB_TraG_TraD_VirD4"/>
    <property type="match status" value="1"/>
</dbReference>
<dbReference type="PROSITE" id="PS50901">
    <property type="entry name" value="FTSK"/>
    <property type="match status" value="1"/>
</dbReference>
<dbReference type="Gene3D" id="3.40.50.300">
    <property type="entry name" value="P-loop containing nucleotide triphosphate hydrolases"/>
    <property type="match status" value="2"/>
</dbReference>
<evidence type="ECO:0000313" key="5">
    <source>
        <dbReference type="EMBL" id="MBB5153766.1"/>
    </source>
</evidence>